<evidence type="ECO:0000256" key="1">
    <source>
        <dbReference type="RuleBase" id="RU362001"/>
    </source>
</evidence>
<dbReference type="Proteomes" id="UP000438448">
    <property type="component" value="Unassembled WGS sequence"/>
</dbReference>
<keyword evidence="4" id="KW-1185">Reference proteome</keyword>
<evidence type="ECO:0000256" key="2">
    <source>
        <dbReference type="SAM" id="Coils"/>
    </source>
</evidence>
<dbReference type="SUPFAM" id="SSF140453">
    <property type="entry name" value="EsxAB dimer-like"/>
    <property type="match status" value="1"/>
</dbReference>
<evidence type="ECO:0000313" key="3">
    <source>
        <dbReference type="EMBL" id="MQY19555.1"/>
    </source>
</evidence>
<dbReference type="Pfam" id="PF06013">
    <property type="entry name" value="WXG100"/>
    <property type="match status" value="1"/>
</dbReference>
<dbReference type="InterPro" id="IPR036689">
    <property type="entry name" value="ESAT-6-like_sf"/>
</dbReference>
<dbReference type="AlphaFoldDB" id="A0A7K0D1F4"/>
<proteinExistence type="inferred from homology"/>
<accession>A0A7K0D1F4</accession>
<name>A0A7K0D1F4_9NOCA</name>
<evidence type="ECO:0000313" key="4">
    <source>
        <dbReference type="Proteomes" id="UP000438448"/>
    </source>
</evidence>
<comment type="caution">
    <text evidence="3">The sequence shown here is derived from an EMBL/GenBank/DDBJ whole genome shotgun (WGS) entry which is preliminary data.</text>
</comment>
<dbReference type="OrthoDB" id="4552031at2"/>
<protein>
    <recommendedName>
        <fullName evidence="1">ESAT-6-like protein</fullName>
    </recommendedName>
</protein>
<feature type="coiled-coil region" evidence="2">
    <location>
        <begin position="58"/>
        <end position="85"/>
    </location>
</feature>
<gene>
    <name evidence="3" type="ORF">NRB20_26450</name>
</gene>
<dbReference type="InterPro" id="IPR010310">
    <property type="entry name" value="T7SS_ESAT-6-like"/>
</dbReference>
<reference evidence="3 4" key="1">
    <citation type="submission" date="2019-10" db="EMBL/GenBank/DDBJ databases">
        <title>Nocardia macrotermitis sp. nov. and Nocardia aurantia sp. nov., isolated from the gut of fungus growing-termite Macrotermes natalensis.</title>
        <authorList>
            <person name="Benndorf R."/>
            <person name="Schwitalla J."/>
            <person name="Martin K."/>
            <person name="De Beer W."/>
            <person name="Kaster A.-K."/>
            <person name="Vollmers J."/>
            <person name="Poulsen M."/>
            <person name="Beemelmanns C."/>
        </authorList>
    </citation>
    <scope>NUCLEOTIDE SEQUENCE [LARGE SCALE GENOMIC DNA]</scope>
    <source>
        <strain evidence="3 4">RB20</strain>
    </source>
</reference>
<sequence>MAGAGAVGLSLDQINTLANNMDTSINAIRTHIQSIEDAADAAKAGWHGDANASFVKAADSWHSEAETLKANLASLQQAVVDGKNKLISMDQQG</sequence>
<dbReference type="NCBIfam" id="TIGR03930">
    <property type="entry name" value="WXG100_ESAT6"/>
    <property type="match status" value="1"/>
</dbReference>
<dbReference type="RefSeq" id="WP_153410386.1">
    <property type="nucleotide sequence ID" value="NZ_WEGK01000005.1"/>
</dbReference>
<dbReference type="EMBL" id="WEGK01000005">
    <property type="protein sequence ID" value="MQY19555.1"/>
    <property type="molecule type" value="Genomic_DNA"/>
</dbReference>
<comment type="similarity">
    <text evidence="1">Belongs to the WXG100 family.</text>
</comment>
<keyword evidence="2" id="KW-0175">Coiled coil</keyword>
<organism evidence="3 4">
    <name type="scientific">Nocardia macrotermitis</name>
    <dbReference type="NCBI Taxonomy" id="2585198"/>
    <lineage>
        <taxon>Bacteria</taxon>
        <taxon>Bacillati</taxon>
        <taxon>Actinomycetota</taxon>
        <taxon>Actinomycetes</taxon>
        <taxon>Mycobacteriales</taxon>
        <taxon>Nocardiaceae</taxon>
        <taxon>Nocardia</taxon>
    </lineage>
</organism>
<dbReference type="Gene3D" id="1.10.287.1060">
    <property type="entry name" value="ESAT-6-like"/>
    <property type="match status" value="1"/>
</dbReference>